<organism evidence="2 3">
    <name type="scientific">Saponaria officinalis</name>
    <name type="common">Common soapwort</name>
    <name type="synonym">Lychnis saponaria</name>
    <dbReference type="NCBI Taxonomy" id="3572"/>
    <lineage>
        <taxon>Eukaryota</taxon>
        <taxon>Viridiplantae</taxon>
        <taxon>Streptophyta</taxon>
        <taxon>Embryophyta</taxon>
        <taxon>Tracheophyta</taxon>
        <taxon>Spermatophyta</taxon>
        <taxon>Magnoliopsida</taxon>
        <taxon>eudicotyledons</taxon>
        <taxon>Gunneridae</taxon>
        <taxon>Pentapetalae</taxon>
        <taxon>Caryophyllales</taxon>
        <taxon>Caryophyllaceae</taxon>
        <taxon>Caryophylleae</taxon>
        <taxon>Saponaria</taxon>
    </lineage>
</organism>
<feature type="region of interest" description="Disordered" evidence="1">
    <location>
        <begin position="376"/>
        <end position="414"/>
    </location>
</feature>
<dbReference type="PANTHER" id="PTHR33929:SF1">
    <property type="entry name" value="MEMBRANE-ASSOCIATED KINASE REGULATOR 2-RELATED"/>
    <property type="match status" value="1"/>
</dbReference>
<feature type="compositionally biased region" description="Low complexity" evidence="1">
    <location>
        <begin position="336"/>
        <end position="348"/>
    </location>
</feature>
<keyword evidence="3" id="KW-1185">Reference proteome</keyword>
<feature type="compositionally biased region" description="Basic and acidic residues" evidence="1">
    <location>
        <begin position="171"/>
        <end position="184"/>
    </location>
</feature>
<dbReference type="PANTHER" id="PTHR33929">
    <property type="entry name" value="MEMBRANE-ASSOCIATED KINASE REGULATOR 2-RELATED"/>
    <property type="match status" value="1"/>
</dbReference>
<feature type="compositionally biased region" description="Basic and acidic residues" evidence="1">
    <location>
        <begin position="402"/>
        <end position="414"/>
    </location>
</feature>
<feature type="region of interest" description="Disordered" evidence="1">
    <location>
        <begin position="76"/>
        <end position="125"/>
    </location>
</feature>
<evidence type="ECO:0008006" key="4">
    <source>
        <dbReference type="Google" id="ProtNLM"/>
    </source>
</evidence>
<dbReference type="AlphaFoldDB" id="A0AAW1J5G7"/>
<gene>
    <name evidence="2" type="ORF">RND81_08G110700</name>
</gene>
<accession>A0AAW1J5G7</accession>
<evidence type="ECO:0000256" key="1">
    <source>
        <dbReference type="SAM" id="MobiDB-lite"/>
    </source>
</evidence>
<evidence type="ECO:0000313" key="2">
    <source>
        <dbReference type="EMBL" id="KAK9698528.1"/>
    </source>
</evidence>
<dbReference type="EMBL" id="JBDFQZ010000008">
    <property type="protein sequence ID" value="KAK9698528.1"/>
    <property type="molecule type" value="Genomic_DNA"/>
</dbReference>
<feature type="compositionally biased region" description="Acidic residues" evidence="1">
    <location>
        <begin position="88"/>
        <end position="107"/>
    </location>
</feature>
<dbReference type="GO" id="GO:0005886">
    <property type="term" value="C:plasma membrane"/>
    <property type="evidence" value="ECO:0007669"/>
    <property type="project" value="InterPro"/>
</dbReference>
<sequence length="414" mass="45833">MEAFSLLKYWKSSAGGGIGGGNGGDDTKHSPTTVVATTVNHLVAAVDDGDDDGPFFDLEFAVPADVDEEEEVEVVEERRKVEERETEIQTETESETETENEVDDDEQELRRLSPSEEVFFNGSDSAPLSEMEEIINSTVAGNSNSGQLSLPVSLVKSATKLRIFMLGLKRSKSESKQIPEENLHRNNNNNNNSNNNKSNDTNNSCKFMTVRLKMEDMKVPKISLLTRVSSNVVKNTHANDNHNDDDKLDGENNNNEEKKSNNKKEVVQRYLKLVKPLYVKVSKRSSNQTVVSAAEVVLETAETATVKSRKQRLNLKVLAKKHLVKSKSAVVHSMPTNNNNSNSNNKTTSLKKKSDETMLQHEDSIQSAILHCKRSFNSSSSSSSEDGEETTSVLVRSASEPSPEKKLSKVVDEE</sequence>
<name>A0AAW1J5G7_SAPOF</name>
<feature type="region of interest" description="Disordered" evidence="1">
    <location>
        <begin position="326"/>
        <end position="360"/>
    </location>
</feature>
<feature type="region of interest" description="Disordered" evidence="1">
    <location>
        <begin position="233"/>
        <end position="264"/>
    </location>
</feature>
<feature type="region of interest" description="Disordered" evidence="1">
    <location>
        <begin position="171"/>
        <end position="203"/>
    </location>
</feature>
<feature type="compositionally biased region" description="Basic and acidic residues" evidence="1">
    <location>
        <begin position="255"/>
        <end position="264"/>
    </location>
</feature>
<dbReference type="InterPro" id="IPR039619">
    <property type="entry name" value="MAKR2/5"/>
</dbReference>
<dbReference type="Proteomes" id="UP001443914">
    <property type="component" value="Unassembled WGS sequence"/>
</dbReference>
<protein>
    <recommendedName>
        <fullName evidence="4">Membrane-associated kinase regulator 2</fullName>
    </recommendedName>
</protein>
<evidence type="ECO:0000313" key="3">
    <source>
        <dbReference type="Proteomes" id="UP001443914"/>
    </source>
</evidence>
<reference evidence="2" key="1">
    <citation type="submission" date="2024-03" db="EMBL/GenBank/DDBJ databases">
        <title>WGS assembly of Saponaria officinalis var. Norfolk2.</title>
        <authorList>
            <person name="Jenkins J."/>
            <person name="Shu S."/>
            <person name="Grimwood J."/>
            <person name="Barry K."/>
            <person name="Goodstein D."/>
            <person name="Schmutz J."/>
            <person name="Leebens-Mack J."/>
            <person name="Osbourn A."/>
        </authorList>
    </citation>
    <scope>NUCLEOTIDE SEQUENCE [LARGE SCALE GENOMIC DNA]</scope>
    <source>
        <strain evidence="2">JIC</strain>
    </source>
</reference>
<proteinExistence type="predicted"/>
<feature type="compositionally biased region" description="Basic and acidic residues" evidence="1">
    <location>
        <begin position="76"/>
        <end position="87"/>
    </location>
</feature>
<feature type="compositionally biased region" description="Low complexity" evidence="1">
    <location>
        <begin position="186"/>
        <end position="203"/>
    </location>
</feature>
<comment type="caution">
    <text evidence="2">The sequence shown here is derived from an EMBL/GenBank/DDBJ whole genome shotgun (WGS) entry which is preliminary data.</text>
</comment>